<evidence type="ECO:0000256" key="4">
    <source>
        <dbReference type="SAM" id="MobiDB-lite"/>
    </source>
</evidence>
<dbReference type="Pfam" id="PF13181">
    <property type="entry name" value="TPR_8"/>
    <property type="match status" value="1"/>
</dbReference>
<dbReference type="Gene3D" id="3.40.50.2000">
    <property type="entry name" value="Glycogen Phosphorylase B"/>
    <property type="match status" value="1"/>
</dbReference>
<feature type="repeat" description="TPR" evidence="3">
    <location>
        <begin position="378"/>
        <end position="411"/>
    </location>
</feature>
<reference evidence="5 6" key="1">
    <citation type="submission" date="2020-03" db="EMBL/GenBank/DDBJ databases">
        <title>Sphingomonas sp. nov., isolated from fish.</title>
        <authorList>
            <person name="Hyun D.-W."/>
            <person name="Bae J.-W."/>
        </authorList>
    </citation>
    <scope>NUCLEOTIDE SEQUENCE [LARGE SCALE GENOMIC DNA]</scope>
    <source>
        <strain evidence="5 6">HDW15B</strain>
    </source>
</reference>
<dbReference type="InterPro" id="IPR051012">
    <property type="entry name" value="CellSynth/LPSAsmb/PSIAsmb"/>
</dbReference>
<keyword evidence="6" id="KW-1185">Reference proteome</keyword>
<dbReference type="Gene3D" id="3.90.550.10">
    <property type="entry name" value="Spore Coat Polysaccharide Biosynthesis Protein SpsA, Chain A"/>
    <property type="match status" value="1"/>
</dbReference>
<dbReference type="PROSITE" id="PS50005">
    <property type="entry name" value="TPR"/>
    <property type="match status" value="4"/>
</dbReference>
<sequence length="1297" mass="141728">MEASRTPVSDLVAKAKAAASAGDWSAAVEALEPAVEAQPQEGEFRLKLAQAYERLGRPDDVVKVLSGPAVAEFPQPKRMLASAYMAMKDYAAALPVLQLLLAADPNDHKLAQWKERCEQKLSSRKIVAGVQAAKALASAERFEEAEQAYLDLLAEFPDLVEARGRLASLYMLQKRWGDAVPHLQVGLALDPSSTELKTTLARALFKLSKAAEALAVLTSLGDAELDRDLLFLQLRCHFELGQWQAAEQAASRLLARLDSADPLSAEAASLRDDALAGQELEHADYLINAGDIARAIARFHDIVGKYPASAPAWRKLATTLLGAERFAEAKDALQRYLQLRPDDGEARRALTRIVVDNSDEKAVLDYIQGTIATGSADIDGYRWLGRYHADRGEWEDSLSTYRQALALEPQSPSARLGVGRALEGLGRRAAALEELHILISSGAKVVEALQLKGQLLVELGRLDQGIEQFERALLEAPKHPLISCKLANALLLKGDVEGFHRLNDRRLELPSFVEREVVPPFEWWTGQLAIEGKLLVWAENGLTAGENIMHMANLRHLTGLGLGIMLEVPPEMVSLVRRSLDGITVVAAGSGPPQGISHHLPLGSLSKWFKPDLASFDTMAPYVAPDPGAVAAQRARLQAQAGEGQILVGLAGPAEDNNASLLMRRIAAPGLSLVELERGEPDTGKVGATDLDDLAALIAAMDLVVCGEGLIAHLAGSMGVPTFVLLPATPRPYWLAKGRNCIWYPNTTLIRRSHIDENWAAAFEAAGSEVTDWATAYDGSKWLVPSAEVKPAITLREKCDAVRAYVIQGRAAFSAYESAFELLQQIPSPERPPELNMLLGSLLDRFGRWDEARSHFESLRADQQFDAQLEERILSVSLAMYDLDYALPIARRLAEGDAACHVVAANILYRVGQKQSALDELRAASLRQVQSDQLAVLAGTILIEMGRVEQAEQYLREQAAVFENPDLYTLLGRTISAQSRYDEALASFDQALVRSPNDPAANFWRTQELIGSGAGNPASLPPLLGELPDASPEDHVVFFAADSGYFFQHGLVLIASLATKSPGAKCHVHLINPDEAVAPAIDLLRSIYPGLEISLSFEHRDFTGLSVDYVRTYYASVRFVRLAEVFARSPASYLSLDADCIVRGNVAAVASDSDNADVTVRMRFDERPHAGVAAGALTLRPTEGARRFIDRSAELIRSTLETGEAVWFLDQVVLNHAVRELGGDEVQLAQMDMSYIDWFFRQDSLVWTGKGPRKFQHERYTSEVALYQELLEGAGLAELKQDSERRHSPDPEPATKP</sequence>
<evidence type="ECO:0000313" key="6">
    <source>
        <dbReference type="Proteomes" id="UP000503222"/>
    </source>
</evidence>
<dbReference type="Gene3D" id="1.25.40.10">
    <property type="entry name" value="Tetratricopeptide repeat domain"/>
    <property type="match status" value="4"/>
</dbReference>
<dbReference type="SUPFAM" id="SSF53756">
    <property type="entry name" value="UDP-Glycosyltransferase/glycogen phosphorylase"/>
    <property type="match status" value="1"/>
</dbReference>
<organism evidence="5 6">
    <name type="scientific">Sphingomonas piscis</name>
    <dbReference type="NCBI Taxonomy" id="2714943"/>
    <lineage>
        <taxon>Bacteria</taxon>
        <taxon>Pseudomonadati</taxon>
        <taxon>Pseudomonadota</taxon>
        <taxon>Alphaproteobacteria</taxon>
        <taxon>Sphingomonadales</taxon>
        <taxon>Sphingomonadaceae</taxon>
        <taxon>Sphingomonas</taxon>
    </lineage>
</organism>
<dbReference type="PANTHER" id="PTHR45586">
    <property type="entry name" value="TPR REPEAT-CONTAINING PROTEIN PA4667"/>
    <property type="match status" value="1"/>
</dbReference>
<dbReference type="SUPFAM" id="SSF53448">
    <property type="entry name" value="Nucleotide-diphospho-sugar transferases"/>
    <property type="match status" value="1"/>
</dbReference>
<feature type="region of interest" description="Disordered" evidence="4">
    <location>
        <begin position="1277"/>
        <end position="1297"/>
    </location>
</feature>
<feature type="compositionally biased region" description="Basic and acidic residues" evidence="4">
    <location>
        <begin position="1279"/>
        <end position="1297"/>
    </location>
</feature>
<dbReference type="SUPFAM" id="SSF48452">
    <property type="entry name" value="TPR-like"/>
    <property type="match status" value="3"/>
</dbReference>
<keyword evidence="1" id="KW-0677">Repeat</keyword>
<dbReference type="Pfam" id="PF13432">
    <property type="entry name" value="TPR_16"/>
    <property type="match status" value="4"/>
</dbReference>
<evidence type="ECO:0000313" key="5">
    <source>
        <dbReference type="EMBL" id="QIK78082.1"/>
    </source>
</evidence>
<dbReference type="InterPro" id="IPR029044">
    <property type="entry name" value="Nucleotide-diphossugar_trans"/>
</dbReference>
<evidence type="ECO:0000256" key="3">
    <source>
        <dbReference type="PROSITE-ProRule" id="PRU00339"/>
    </source>
</evidence>
<dbReference type="KEGG" id="spii:G7077_03290"/>
<dbReference type="EMBL" id="CP049869">
    <property type="protein sequence ID" value="QIK78082.1"/>
    <property type="molecule type" value="Genomic_DNA"/>
</dbReference>
<feature type="repeat" description="TPR" evidence="3">
    <location>
        <begin position="310"/>
        <end position="343"/>
    </location>
</feature>
<dbReference type="InterPro" id="IPR011990">
    <property type="entry name" value="TPR-like_helical_dom_sf"/>
</dbReference>
<proteinExistence type="predicted"/>
<accession>A0A6G7YMW7</accession>
<protein>
    <submittedName>
        <fullName evidence="5">Tetratricopeptide repeat protein</fullName>
    </submittedName>
</protein>
<feature type="repeat" description="TPR" evidence="3">
    <location>
        <begin position="446"/>
        <end position="479"/>
    </location>
</feature>
<gene>
    <name evidence="5" type="ORF">G7077_03290</name>
</gene>
<dbReference type="Pfam" id="PF14559">
    <property type="entry name" value="TPR_19"/>
    <property type="match status" value="2"/>
</dbReference>
<dbReference type="Proteomes" id="UP000503222">
    <property type="component" value="Chromosome"/>
</dbReference>
<dbReference type="PANTHER" id="PTHR45586:SF1">
    <property type="entry name" value="LIPOPOLYSACCHARIDE ASSEMBLY PROTEIN B"/>
    <property type="match status" value="1"/>
</dbReference>
<name>A0A6G7YMW7_9SPHN</name>
<evidence type="ECO:0000256" key="1">
    <source>
        <dbReference type="ARBA" id="ARBA00022737"/>
    </source>
</evidence>
<keyword evidence="2 3" id="KW-0802">TPR repeat</keyword>
<evidence type="ECO:0000256" key="2">
    <source>
        <dbReference type="ARBA" id="ARBA00022803"/>
    </source>
</evidence>
<feature type="repeat" description="TPR" evidence="3">
    <location>
        <begin position="965"/>
        <end position="998"/>
    </location>
</feature>
<dbReference type="InterPro" id="IPR019734">
    <property type="entry name" value="TPR_rpt"/>
</dbReference>
<dbReference type="RefSeq" id="WP_166410476.1">
    <property type="nucleotide sequence ID" value="NZ_CP049869.1"/>
</dbReference>
<dbReference type="SMART" id="SM00028">
    <property type="entry name" value="TPR"/>
    <property type="match status" value="8"/>
</dbReference>